<evidence type="ECO:0000313" key="9">
    <source>
        <dbReference type="Proteomes" id="UP000648801"/>
    </source>
</evidence>
<dbReference type="InterPro" id="IPR010023">
    <property type="entry name" value="KdsC_fam"/>
</dbReference>
<dbReference type="AlphaFoldDB" id="A0A916RX59"/>
<evidence type="ECO:0000256" key="6">
    <source>
        <dbReference type="ARBA" id="ARBA00022842"/>
    </source>
</evidence>
<keyword evidence="4 7" id="KW-0479">Metal-binding</keyword>
<evidence type="ECO:0000256" key="4">
    <source>
        <dbReference type="ARBA" id="ARBA00022723"/>
    </source>
</evidence>
<dbReference type="RefSeq" id="WP_188760180.1">
    <property type="nucleotide sequence ID" value="NZ_BMJB01000002.1"/>
</dbReference>
<feature type="binding site" evidence="7">
    <location>
        <position position="16"/>
    </location>
    <ligand>
        <name>Mg(2+)</name>
        <dbReference type="ChEBI" id="CHEBI:18420"/>
    </ligand>
</feature>
<comment type="caution">
    <text evidence="8">The sequence shown here is derived from an EMBL/GenBank/DDBJ whole genome shotgun (WGS) entry which is preliminary data.</text>
</comment>
<reference evidence="8" key="2">
    <citation type="submission" date="2020-09" db="EMBL/GenBank/DDBJ databases">
        <authorList>
            <person name="Sun Q."/>
            <person name="Zhou Y."/>
        </authorList>
    </citation>
    <scope>NUCLEOTIDE SEQUENCE</scope>
    <source>
        <strain evidence="8">CGMCC 1.15447</strain>
    </source>
</reference>
<comment type="cofactor">
    <cofactor evidence="1 7">
        <name>Mg(2+)</name>
        <dbReference type="ChEBI" id="CHEBI:18420"/>
    </cofactor>
</comment>
<dbReference type="Gene3D" id="3.40.50.1000">
    <property type="entry name" value="HAD superfamily/HAD-like"/>
    <property type="match status" value="1"/>
</dbReference>
<dbReference type="PANTHER" id="PTHR21485:SF3">
    <property type="entry name" value="N-ACYLNEURAMINATE CYTIDYLYLTRANSFERASE"/>
    <property type="match status" value="1"/>
</dbReference>
<dbReference type="InterPro" id="IPR023214">
    <property type="entry name" value="HAD_sf"/>
</dbReference>
<dbReference type="SUPFAM" id="SSF56784">
    <property type="entry name" value="HAD-like"/>
    <property type="match status" value="1"/>
</dbReference>
<sequence>MTAEARAKNIKVLIFDVDGVLTDGQIFVIPGSDGHGIEAKGFCAHDGLGISLGRMGGLRIGIITKRQSRTVAIRANDLKLEFVYQGQAHKMDAINEILAKTHIGISQLCYVGDDIIDLPVMRQCGLAIAPANARAEVKAIAHYVTPNRGGFGAGRDAIDFILSAQGTLQKVVEQYLDESSSNAATADVGVGNM</sequence>
<feature type="binding site" evidence="7">
    <location>
        <position position="113"/>
    </location>
    <ligand>
        <name>Mg(2+)</name>
        <dbReference type="ChEBI" id="CHEBI:18420"/>
    </ligand>
</feature>
<dbReference type="GO" id="GO:0016788">
    <property type="term" value="F:hydrolase activity, acting on ester bonds"/>
    <property type="evidence" value="ECO:0007669"/>
    <property type="project" value="InterPro"/>
</dbReference>
<dbReference type="GO" id="GO:0008781">
    <property type="term" value="F:N-acylneuraminate cytidylyltransferase activity"/>
    <property type="evidence" value="ECO:0007669"/>
    <property type="project" value="TreeGrafter"/>
</dbReference>
<keyword evidence="9" id="KW-1185">Reference proteome</keyword>
<gene>
    <name evidence="8" type="primary">kdsC</name>
    <name evidence="8" type="ORF">GCM10011507_28400</name>
</gene>
<evidence type="ECO:0000256" key="7">
    <source>
        <dbReference type="PIRSR" id="PIRSR006118-2"/>
    </source>
</evidence>
<dbReference type="Proteomes" id="UP000648801">
    <property type="component" value="Unassembled WGS sequence"/>
</dbReference>
<accession>A0A916RX59</accession>
<dbReference type="SFLD" id="SFLDG01138">
    <property type="entry name" value="C1.6.2:_Deoxy-d-mannose-octulo"/>
    <property type="match status" value="1"/>
</dbReference>
<name>A0A916RX59_9BACT</name>
<evidence type="ECO:0000256" key="3">
    <source>
        <dbReference type="ARBA" id="ARBA00011881"/>
    </source>
</evidence>
<dbReference type="PANTHER" id="PTHR21485">
    <property type="entry name" value="HAD SUPERFAMILY MEMBERS CMAS AND KDSC"/>
    <property type="match status" value="1"/>
</dbReference>
<evidence type="ECO:0000256" key="2">
    <source>
        <dbReference type="ARBA" id="ARBA00005893"/>
    </source>
</evidence>
<protein>
    <submittedName>
        <fullName evidence="8">Haloacid dehalogenase</fullName>
    </submittedName>
</protein>
<keyword evidence="6 7" id="KW-0460">Magnesium</keyword>
<organism evidence="8 9">
    <name type="scientific">Edaphobacter acidisoli</name>
    <dbReference type="NCBI Taxonomy" id="2040573"/>
    <lineage>
        <taxon>Bacteria</taxon>
        <taxon>Pseudomonadati</taxon>
        <taxon>Acidobacteriota</taxon>
        <taxon>Terriglobia</taxon>
        <taxon>Terriglobales</taxon>
        <taxon>Acidobacteriaceae</taxon>
        <taxon>Edaphobacter</taxon>
    </lineage>
</organism>
<dbReference type="Pfam" id="PF08282">
    <property type="entry name" value="Hydrolase_3"/>
    <property type="match status" value="1"/>
</dbReference>
<dbReference type="NCBIfam" id="TIGR01670">
    <property type="entry name" value="KdsC-phosphatas"/>
    <property type="match status" value="1"/>
</dbReference>
<keyword evidence="5" id="KW-0378">Hydrolase</keyword>
<feature type="binding site" evidence="7">
    <location>
        <position position="18"/>
    </location>
    <ligand>
        <name>substrate</name>
    </ligand>
</feature>
<evidence type="ECO:0000313" key="8">
    <source>
        <dbReference type="EMBL" id="GGA75354.1"/>
    </source>
</evidence>
<evidence type="ECO:0000256" key="1">
    <source>
        <dbReference type="ARBA" id="ARBA00001946"/>
    </source>
</evidence>
<reference evidence="8" key="1">
    <citation type="journal article" date="2014" name="Int. J. Syst. Evol. Microbiol.">
        <title>Complete genome sequence of Corynebacterium casei LMG S-19264T (=DSM 44701T), isolated from a smear-ripened cheese.</title>
        <authorList>
            <consortium name="US DOE Joint Genome Institute (JGI-PGF)"/>
            <person name="Walter F."/>
            <person name="Albersmeier A."/>
            <person name="Kalinowski J."/>
            <person name="Ruckert C."/>
        </authorList>
    </citation>
    <scope>NUCLEOTIDE SEQUENCE</scope>
    <source>
        <strain evidence="8">CGMCC 1.15447</strain>
    </source>
</reference>
<dbReference type="SFLD" id="SFLDS00003">
    <property type="entry name" value="Haloacid_Dehalogenase"/>
    <property type="match status" value="1"/>
</dbReference>
<dbReference type="GO" id="GO:0046872">
    <property type="term" value="F:metal ion binding"/>
    <property type="evidence" value="ECO:0007669"/>
    <property type="project" value="UniProtKB-KW"/>
</dbReference>
<comment type="similarity">
    <text evidence="2">Belongs to the KdsC family.</text>
</comment>
<dbReference type="InterPro" id="IPR050793">
    <property type="entry name" value="CMP-NeuNAc_synthase"/>
</dbReference>
<dbReference type="PIRSF" id="PIRSF006118">
    <property type="entry name" value="KDO8-P_Ptase"/>
    <property type="match status" value="1"/>
</dbReference>
<evidence type="ECO:0000256" key="5">
    <source>
        <dbReference type="ARBA" id="ARBA00022801"/>
    </source>
</evidence>
<proteinExistence type="inferred from homology"/>
<dbReference type="InterPro" id="IPR036412">
    <property type="entry name" value="HAD-like_sf"/>
</dbReference>
<comment type="subunit">
    <text evidence="3">Homotetramer.</text>
</comment>
<dbReference type="EMBL" id="BMJB01000002">
    <property type="protein sequence ID" value="GGA75354.1"/>
    <property type="molecule type" value="Genomic_DNA"/>
</dbReference>
<dbReference type="SFLD" id="SFLDG01136">
    <property type="entry name" value="C1.6:_Phosphoserine_Phosphatas"/>
    <property type="match status" value="1"/>
</dbReference>
<dbReference type="FunFam" id="3.40.50.1000:FF:000029">
    <property type="entry name" value="3-deoxy-D-manno-octulosonate 8-phosphate phosphatase KdsC"/>
    <property type="match status" value="1"/>
</dbReference>